<dbReference type="Proteomes" id="UP000001194">
    <property type="component" value="Unassembled WGS sequence"/>
</dbReference>
<dbReference type="EMBL" id="DS547139">
    <property type="protein sequence ID" value="EDR01388.1"/>
    <property type="molecule type" value="Genomic_DNA"/>
</dbReference>
<dbReference type="GeneID" id="6083578"/>
<sequence>MIALSNSTMSLSEHRASNMVFSPPQAPLSNPNLWRPISHAVFDWSLGPGYAIIGPLLFCFVMDSVWKSGLVTGKRL</sequence>
<dbReference type="InParanoid" id="B0DVH6"/>
<keyword evidence="1" id="KW-0812">Transmembrane</keyword>
<evidence type="ECO:0000256" key="1">
    <source>
        <dbReference type="SAM" id="Phobius"/>
    </source>
</evidence>
<protein>
    <submittedName>
        <fullName evidence="2">Predicted protein</fullName>
    </submittedName>
</protein>
<feature type="transmembrane region" description="Helical" evidence="1">
    <location>
        <begin position="48"/>
        <end position="66"/>
    </location>
</feature>
<proteinExistence type="predicted"/>
<reference evidence="2 3" key="1">
    <citation type="journal article" date="2008" name="Nature">
        <title>The genome of Laccaria bicolor provides insights into mycorrhizal symbiosis.</title>
        <authorList>
            <person name="Martin F."/>
            <person name="Aerts A."/>
            <person name="Ahren D."/>
            <person name="Brun A."/>
            <person name="Danchin E.G.J."/>
            <person name="Duchaussoy F."/>
            <person name="Gibon J."/>
            <person name="Kohler A."/>
            <person name="Lindquist E."/>
            <person name="Pereda V."/>
            <person name="Salamov A."/>
            <person name="Shapiro H.J."/>
            <person name="Wuyts J."/>
            <person name="Blaudez D."/>
            <person name="Buee M."/>
            <person name="Brokstein P."/>
            <person name="Canbaeck B."/>
            <person name="Cohen D."/>
            <person name="Courty P.E."/>
            <person name="Coutinho P.M."/>
            <person name="Delaruelle C."/>
            <person name="Detter J.C."/>
            <person name="Deveau A."/>
            <person name="DiFazio S."/>
            <person name="Duplessis S."/>
            <person name="Fraissinet-Tachet L."/>
            <person name="Lucic E."/>
            <person name="Frey-Klett P."/>
            <person name="Fourrey C."/>
            <person name="Feussner I."/>
            <person name="Gay G."/>
            <person name="Grimwood J."/>
            <person name="Hoegger P.J."/>
            <person name="Jain P."/>
            <person name="Kilaru S."/>
            <person name="Labbe J."/>
            <person name="Lin Y.C."/>
            <person name="Legue V."/>
            <person name="Le Tacon F."/>
            <person name="Marmeisse R."/>
            <person name="Melayah D."/>
            <person name="Montanini B."/>
            <person name="Muratet M."/>
            <person name="Nehls U."/>
            <person name="Niculita-Hirzel H."/>
            <person name="Oudot-Le Secq M.P."/>
            <person name="Peter M."/>
            <person name="Quesneville H."/>
            <person name="Rajashekar B."/>
            <person name="Reich M."/>
            <person name="Rouhier N."/>
            <person name="Schmutz J."/>
            <person name="Yin T."/>
            <person name="Chalot M."/>
            <person name="Henrissat B."/>
            <person name="Kuees U."/>
            <person name="Lucas S."/>
            <person name="Van de Peer Y."/>
            <person name="Podila G.K."/>
            <person name="Polle A."/>
            <person name="Pukkila P.J."/>
            <person name="Richardson P.M."/>
            <person name="Rouze P."/>
            <person name="Sanders I.R."/>
            <person name="Stajich J.E."/>
            <person name="Tunlid A."/>
            <person name="Tuskan G."/>
            <person name="Grigoriev I.V."/>
        </authorList>
    </citation>
    <scope>NUCLEOTIDE SEQUENCE [LARGE SCALE GENOMIC DNA]</scope>
    <source>
        <strain evidence="3">S238N-H82 / ATCC MYA-4686</strain>
    </source>
</reference>
<accession>B0DVH6</accession>
<name>B0DVH6_LACBS</name>
<gene>
    <name evidence="2" type="ORF">LACBIDRAFT_310993</name>
</gene>
<organism evidence="3">
    <name type="scientific">Laccaria bicolor (strain S238N-H82 / ATCC MYA-4686)</name>
    <name type="common">Bicoloured deceiver</name>
    <name type="synonym">Laccaria laccata var. bicolor</name>
    <dbReference type="NCBI Taxonomy" id="486041"/>
    <lineage>
        <taxon>Eukaryota</taxon>
        <taxon>Fungi</taxon>
        <taxon>Dikarya</taxon>
        <taxon>Basidiomycota</taxon>
        <taxon>Agaricomycotina</taxon>
        <taxon>Agaricomycetes</taxon>
        <taxon>Agaricomycetidae</taxon>
        <taxon>Agaricales</taxon>
        <taxon>Agaricineae</taxon>
        <taxon>Hydnangiaceae</taxon>
        <taxon>Laccaria</taxon>
    </lineage>
</organism>
<dbReference type="HOGENOM" id="CLU_2654922_0_0_1"/>
<dbReference type="KEGG" id="lbc:LACBIDRAFT_310993"/>
<dbReference type="AlphaFoldDB" id="B0DVH6"/>
<evidence type="ECO:0000313" key="2">
    <source>
        <dbReference type="EMBL" id="EDR01388.1"/>
    </source>
</evidence>
<keyword evidence="3" id="KW-1185">Reference proteome</keyword>
<dbReference type="RefSeq" id="XP_001887933.1">
    <property type="nucleotide sequence ID" value="XM_001887898.1"/>
</dbReference>
<keyword evidence="1" id="KW-1133">Transmembrane helix</keyword>
<evidence type="ECO:0000313" key="3">
    <source>
        <dbReference type="Proteomes" id="UP000001194"/>
    </source>
</evidence>
<keyword evidence="1" id="KW-0472">Membrane</keyword>